<dbReference type="Pfam" id="PF23281">
    <property type="entry name" value="DAAF9_N"/>
    <property type="match status" value="1"/>
</dbReference>
<evidence type="ECO:0000313" key="2">
    <source>
        <dbReference type="EMBL" id="CEM26272.1"/>
    </source>
</evidence>
<name>A0A0G4GBQ8_VITBC</name>
<dbReference type="STRING" id="1169540.A0A0G4GBQ8"/>
<dbReference type="InterPro" id="IPR040342">
    <property type="entry name" value="DNAAF9"/>
</dbReference>
<reference evidence="2 3" key="1">
    <citation type="submission" date="2014-11" db="EMBL/GenBank/DDBJ databases">
        <authorList>
            <person name="Zhu J."/>
            <person name="Qi W."/>
            <person name="Song R."/>
        </authorList>
    </citation>
    <scope>NUCLEOTIDE SEQUENCE [LARGE SCALE GENOMIC DNA]</scope>
</reference>
<dbReference type="PANTHER" id="PTHR33664:SF1">
    <property type="entry name" value="DYNEIN AXONEMAL ASSEMBLY FACTOR 9"/>
    <property type="match status" value="1"/>
</dbReference>
<gene>
    <name evidence="2" type="ORF">Vbra_17311</name>
</gene>
<sequence>MSLNRACELFSRVVSSRAEQTTGAAPVGRLVRVKQLLDALELDALLLILGYDGHENDGSRALANYLLNGKCGRRVSESLDIQYDDVFCVISATRIVVFCPSSLHDPLTQRLALWPGCEIVSPSAEVEADSSAFEALKVACFLDAVRGVKAVGIPIHPDQVSEIEQWPLIQSYAYDDFHLGFFSATKQPKGVLPALRATLFAEWDLSSLSTTINGPLPFFTHAWQQTLAALDSKAPEKRAACRLSQLVEPLTSHFAYALMEGLPEGVVNERMTALSKRVAVNGAARAVYEKSACIGEGEATERGETITVGSIPGPTHLVLHASDPATGCQATRTYFIDKEAEIDGINGDKKGGDTRTVRECAYLALISALGASIAYLTKDPLAQEKTLLGSTEDETRECLRHKAHEKVVEELSTQLAATGEDPAKPADLCKDFSLELEVFDACGLRVFLSPTTKRPPATLLVFISLTLGNADDWTVSYGDSFFITQPTEGRGMRAVGHRITASIPCLDRWTLTRRSPHISADRGLGNTIDEEATGGIHWPCLQLLYGTTTSSRSPAPVFLPLTITGSVRAHERGYIVSSHKTGQHIIRLDELSDIRMVTMTQSSSAARHGNVWVIGSSGHSDPLSLRYVAVSVPIGIARQWQATQTEEGRQQWEIVVEDDVLAKTTSARESGSRLVTRALVRGIQDGLASVEERDYGKAPTLTEVPRFRDEKLRESFEALCMATLLGDNHSHTLVARARRQWVSLMNNELPTAQSGLSNRRNLLVITALPGSNSTSHLSLAPFAERVASELQKRTRSETVPVVSLDDCGDVSIKRAEGELMKMSADEGSWVVMCLSGPAFPCRILPVLMDNQEVTKRVTCRAVVALADASSFHVGGDASEPCATALRHPWLPLPFVPGWCQIVVAAPEQLSATVDELKSKQATELMLSAVRSLCAGVPIIRATNPSHTLVSQLMADGSSVPHFHDPQQLLERLLAPSITTSPNETQAKVVVRRVAIPFEFPILVQTAKERLMDIVKRPVRMIVSHPSTRPVSPEEQDSQDEEEAVLLATCEKYKGTYGAFKADLISHSSDTVYNQMQQLRPSSQCSGLLSLIETSQQPFPPSGLSVTWLSAAEGCHPGGGCKGEAIVWLLSSEREADRTASDLERAVTDAVDRCRLPLPSPPTPVKATDLSEAEHCLVASKCDTTDLPEGWWWDGSRYVDLFDHRSTRHPKYDEYAEAYLCERNGSIAVEQKALVRLQRMRDKGII</sequence>
<dbReference type="AlphaFoldDB" id="A0A0G4GBQ8"/>
<dbReference type="Proteomes" id="UP000041254">
    <property type="component" value="Unassembled WGS sequence"/>
</dbReference>
<feature type="domain" description="DAAF9 N-terminal" evidence="1">
    <location>
        <begin position="15"/>
        <end position="183"/>
    </location>
</feature>
<dbReference type="PANTHER" id="PTHR33664">
    <property type="entry name" value="RCG26366"/>
    <property type="match status" value="1"/>
</dbReference>
<accession>A0A0G4GBQ8</accession>
<evidence type="ECO:0000259" key="1">
    <source>
        <dbReference type="Pfam" id="PF23281"/>
    </source>
</evidence>
<dbReference type="InterPro" id="IPR056498">
    <property type="entry name" value="DAAF9_N"/>
</dbReference>
<proteinExistence type="predicted"/>
<dbReference type="OrthoDB" id="72033at2759"/>
<protein>
    <recommendedName>
        <fullName evidence="1">DAAF9 N-terminal domain-containing protein</fullName>
    </recommendedName>
</protein>
<evidence type="ECO:0000313" key="3">
    <source>
        <dbReference type="Proteomes" id="UP000041254"/>
    </source>
</evidence>
<dbReference type="OMA" id="CERNGSI"/>
<keyword evidence="3" id="KW-1185">Reference proteome</keyword>
<dbReference type="InParanoid" id="A0A0G4GBQ8"/>
<organism evidence="2 3">
    <name type="scientific">Vitrella brassicaformis (strain CCMP3155)</name>
    <dbReference type="NCBI Taxonomy" id="1169540"/>
    <lineage>
        <taxon>Eukaryota</taxon>
        <taxon>Sar</taxon>
        <taxon>Alveolata</taxon>
        <taxon>Colpodellida</taxon>
        <taxon>Vitrellaceae</taxon>
        <taxon>Vitrella</taxon>
    </lineage>
</organism>
<dbReference type="EMBL" id="CDMY01000613">
    <property type="protein sequence ID" value="CEM26272.1"/>
    <property type="molecule type" value="Genomic_DNA"/>
</dbReference>
<dbReference type="VEuPathDB" id="CryptoDB:Vbra_17311"/>